<dbReference type="Proteomes" id="UP001148838">
    <property type="component" value="Unassembled WGS sequence"/>
</dbReference>
<name>A0ABQ8T4G1_PERAM</name>
<sequence length="247" mass="28217">MTSRACYLRDCEAQCGAVRKQPMGWAIVQVSGKCTIISSVSLTIERVVSSSYMTCNDGSASAYAVTVKRNNYLELLDRYNFGIFAVETMEPAMGVPRRSCKLLISTNIYQHLTVTLVLRLSSAKELVLPFNEGMLHLHNSVKISPFHHHSIAILERRLVTRSGGRNRDEWGCLLGIERVSYLRYRSWFEIFTRISMEWEQSINLKFIPFTIIIDDIIVITIITITFIIIMTNIIRDSILAQGVRKYN</sequence>
<keyword evidence="3" id="KW-1185">Reference proteome</keyword>
<gene>
    <name evidence="2" type="ORF">ANN_10728</name>
</gene>
<keyword evidence="1" id="KW-0812">Transmembrane</keyword>
<dbReference type="EMBL" id="JAJSOF020000015">
    <property type="protein sequence ID" value="KAJ4440881.1"/>
    <property type="molecule type" value="Genomic_DNA"/>
</dbReference>
<reference evidence="2 3" key="1">
    <citation type="journal article" date="2022" name="Allergy">
        <title>Genome assembly and annotation of Periplaneta americana reveal a comprehensive cockroach allergen profile.</title>
        <authorList>
            <person name="Wang L."/>
            <person name="Xiong Q."/>
            <person name="Saelim N."/>
            <person name="Wang L."/>
            <person name="Nong W."/>
            <person name="Wan A.T."/>
            <person name="Shi M."/>
            <person name="Liu X."/>
            <person name="Cao Q."/>
            <person name="Hui J.H.L."/>
            <person name="Sookrung N."/>
            <person name="Leung T.F."/>
            <person name="Tungtrongchitr A."/>
            <person name="Tsui S.K.W."/>
        </authorList>
    </citation>
    <scope>NUCLEOTIDE SEQUENCE [LARGE SCALE GENOMIC DNA]</scope>
    <source>
        <strain evidence="2">PWHHKU_190912</strain>
    </source>
</reference>
<accession>A0ABQ8T4G1</accession>
<organism evidence="2 3">
    <name type="scientific">Periplaneta americana</name>
    <name type="common">American cockroach</name>
    <name type="synonym">Blatta americana</name>
    <dbReference type="NCBI Taxonomy" id="6978"/>
    <lineage>
        <taxon>Eukaryota</taxon>
        <taxon>Metazoa</taxon>
        <taxon>Ecdysozoa</taxon>
        <taxon>Arthropoda</taxon>
        <taxon>Hexapoda</taxon>
        <taxon>Insecta</taxon>
        <taxon>Pterygota</taxon>
        <taxon>Neoptera</taxon>
        <taxon>Polyneoptera</taxon>
        <taxon>Dictyoptera</taxon>
        <taxon>Blattodea</taxon>
        <taxon>Blattoidea</taxon>
        <taxon>Blattidae</taxon>
        <taxon>Blattinae</taxon>
        <taxon>Periplaneta</taxon>
    </lineage>
</organism>
<evidence type="ECO:0000256" key="1">
    <source>
        <dbReference type="SAM" id="Phobius"/>
    </source>
</evidence>
<comment type="caution">
    <text evidence="2">The sequence shown here is derived from an EMBL/GenBank/DDBJ whole genome shotgun (WGS) entry which is preliminary data.</text>
</comment>
<proteinExistence type="predicted"/>
<protein>
    <submittedName>
        <fullName evidence="2">Uncharacterized protein</fullName>
    </submittedName>
</protein>
<keyword evidence="1" id="KW-0472">Membrane</keyword>
<feature type="transmembrane region" description="Helical" evidence="1">
    <location>
        <begin position="206"/>
        <end position="229"/>
    </location>
</feature>
<evidence type="ECO:0000313" key="3">
    <source>
        <dbReference type="Proteomes" id="UP001148838"/>
    </source>
</evidence>
<keyword evidence="1" id="KW-1133">Transmembrane helix</keyword>
<evidence type="ECO:0000313" key="2">
    <source>
        <dbReference type="EMBL" id="KAJ4440881.1"/>
    </source>
</evidence>